<dbReference type="Proteomes" id="UP000199679">
    <property type="component" value="Chromosome I"/>
</dbReference>
<feature type="coiled-coil region" evidence="1">
    <location>
        <begin position="55"/>
        <end position="117"/>
    </location>
</feature>
<feature type="transmembrane region" description="Helical" evidence="3">
    <location>
        <begin position="124"/>
        <end position="145"/>
    </location>
</feature>
<keyword evidence="3" id="KW-1133">Transmembrane helix</keyword>
<feature type="transmembrane region" description="Helical" evidence="3">
    <location>
        <begin position="254"/>
        <end position="278"/>
    </location>
</feature>
<keyword evidence="3" id="KW-0472">Membrane</keyword>
<organism evidence="4 5">
    <name type="scientific">Mucilaginibacter mallensis</name>
    <dbReference type="NCBI Taxonomy" id="652787"/>
    <lineage>
        <taxon>Bacteria</taxon>
        <taxon>Pseudomonadati</taxon>
        <taxon>Bacteroidota</taxon>
        <taxon>Sphingobacteriia</taxon>
        <taxon>Sphingobacteriales</taxon>
        <taxon>Sphingobacteriaceae</taxon>
        <taxon>Mucilaginibacter</taxon>
    </lineage>
</organism>
<dbReference type="OrthoDB" id="9762009at2"/>
<proteinExistence type="predicted"/>
<accession>A0A1H1PXI9</accession>
<name>A0A1H1PXI9_MUCMA</name>
<evidence type="ECO:0000256" key="3">
    <source>
        <dbReference type="SAM" id="Phobius"/>
    </source>
</evidence>
<feature type="region of interest" description="Disordered" evidence="2">
    <location>
        <begin position="1"/>
        <end position="20"/>
    </location>
</feature>
<keyword evidence="1" id="KW-0175">Coiled coil</keyword>
<evidence type="ECO:0000256" key="1">
    <source>
        <dbReference type="SAM" id="Coils"/>
    </source>
</evidence>
<evidence type="ECO:0000313" key="4">
    <source>
        <dbReference type="EMBL" id="SDS15898.1"/>
    </source>
</evidence>
<sequence>MDQQPEPLPDLSTDNPSSQGWKVTYQHYGRLAAKNMNANAGNLDSSLDNIYERFLSEQRLDGEGLKQRIKMLREELLQKKNQKEGLSSTLITVGQQKEAVDNKIEQLEIEKVNLKDTEAPAIDYLPFVIGIFITLLLTCYLFVFYSSSGYSAFYGVKQGSLGFINSNVFADAKTKGGGVIALIVLFPVIFLGMGFLIHDALSKRKYLFIAALLVFTFIADGIIGYKIAQGVHDNAFNAGLAKDQWDFHMVFSDINFYLVLALGFVVYIIWGALLHYVLHKNHEMQPDKALEIRLDNMDRKIADQRQVLLEHQTRINELKGQLAIIENELSEKEKDIIGYENGVIPVNPSLLKSYIGEFMMGWYAYTNLMYPADANKRTLEAKDKQKEWLEKKLESLSKEH</sequence>
<evidence type="ECO:0000256" key="2">
    <source>
        <dbReference type="SAM" id="MobiDB-lite"/>
    </source>
</evidence>
<feature type="transmembrane region" description="Helical" evidence="3">
    <location>
        <begin position="206"/>
        <end position="228"/>
    </location>
</feature>
<gene>
    <name evidence="4" type="ORF">SAMN05216490_0644</name>
</gene>
<dbReference type="STRING" id="652787.SAMN05216490_0644"/>
<dbReference type="EMBL" id="LT629740">
    <property type="protein sequence ID" value="SDS15898.1"/>
    <property type="molecule type" value="Genomic_DNA"/>
</dbReference>
<feature type="transmembrane region" description="Helical" evidence="3">
    <location>
        <begin position="176"/>
        <end position="197"/>
    </location>
</feature>
<dbReference type="AlphaFoldDB" id="A0A1H1PXI9"/>
<keyword evidence="3" id="KW-0812">Transmembrane</keyword>
<dbReference type="RefSeq" id="WP_091369158.1">
    <property type="nucleotide sequence ID" value="NZ_LT629740.1"/>
</dbReference>
<evidence type="ECO:0000313" key="5">
    <source>
        <dbReference type="Proteomes" id="UP000199679"/>
    </source>
</evidence>
<reference evidence="4 5" key="1">
    <citation type="submission" date="2016-10" db="EMBL/GenBank/DDBJ databases">
        <authorList>
            <person name="de Groot N.N."/>
        </authorList>
    </citation>
    <scope>NUCLEOTIDE SEQUENCE [LARGE SCALE GENOMIC DNA]</scope>
    <source>
        <strain evidence="4 5">MP1X4</strain>
    </source>
</reference>
<feature type="coiled-coil region" evidence="1">
    <location>
        <begin position="301"/>
        <end position="335"/>
    </location>
</feature>
<keyword evidence="5" id="KW-1185">Reference proteome</keyword>
<protein>
    <submittedName>
        <fullName evidence="4">Uncharacterized protein</fullName>
    </submittedName>
</protein>